<dbReference type="EMBL" id="JACBFH010000001">
    <property type="protein sequence ID" value="NYY90272.1"/>
    <property type="molecule type" value="Genomic_DNA"/>
</dbReference>
<reference evidence="2 3" key="1">
    <citation type="journal article" date="2017" name="Syst. Appl. Microbiol.">
        <title>Soybeans inoculated with root zone soils of Canadian native legumes harbour diverse and novel Bradyrhizobium spp. that possess agricultural potential.</title>
        <authorList>
            <person name="Bromfield E.S.P."/>
            <person name="Cloutier S."/>
            <person name="Tambong J.T."/>
            <person name="Tran Thi T.V."/>
        </authorList>
    </citation>
    <scope>NUCLEOTIDE SEQUENCE [LARGE SCALE GENOMIC DNA]</scope>
    <source>
        <strain evidence="2 3">323S2</strain>
    </source>
</reference>
<sequence>MLAKARYILRDFTAPGALRSTIAAGGTVAEAESALRERHPELIGAGAKALPRDGVAMLPPGTCRM</sequence>
<accession>A0A7Z0TQE0</accession>
<protein>
    <submittedName>
        <fullName evidence="1">Uncharacterized protein</fullName>
    </submittedName>
</protein>
<proteinExistence type="predicted"/>
<organism evidence="1">
    <name type="scientific">Bradyrhizobium barranii subsp. barranii</name>
    <dbReference type="NCBI Taxonomy" id="2823807"/>
    <lineage>
        <taxon>Bacteria</taxon>
        <taxon>Pseudomonadati</taxon>
        <taxon>Pseudomonadota</taxon>
        <taxon>Alphaproteobacteria</taxon>
        <taxon>Hyphomicrobiales</taxon>
        <taxon>Nitrobacteraceae</taxon>
        <taxon>Bradyrhizobium</taxon>
        <taxon>Bradyrhizobium barranii</taxon>
    </lineage>
</organism>
<dbReference type="RefSeq" id="WP_166346975.1">
    <property type="nucleotide sequence ID" value="NZ_CP088280.1"/>
</dbReference>
<dbReference type="EMBL" id="CP088280">
    <property type="protein sequence ID" value="UGX93684.1"/>
    <property type="molecule type" value="Genomic_DNA"/>
</dbReference>
<reference evidence="1" key="2">
    <citation type="submission" date="2020-06" db="EMBL/GenBank/DDBJ databases">
        <title>Whole Genome Sequence of Bradyrhizobium sp. Strain 323S2.</title>
        <authorList>
            <person name="Bromfield E.S.P."/>
        </authorList>
    </citation>
    <scope>NUCLEOTIDE SEQUENCE [LARGE SCALE GENOMIC DNA]</scope>
    <source>
        <strain evidence="1">323S2</strain>
    </source>
</reference>
<evidence type="ECO:0000313" key="1">
    <source>
        <dbReference type="EMBL" id="NYY90272.1"/>
    </source>
</evidence>
<evidence type="ECO:0000313" key="3">
    <source>
        <dbReference type="Proteomes" id="UP000564836"/>
    </source>
</evidence>
<name>A0A7Z0TQE0_9BRAD</name>
<dbReference type="AlphaFoldDB" id="A0A7Z0TQE0"/>
<gene>
    <name evidence="2" type="ORF">G6321_00050280</name>
    <name evidence="1" type="ORF">G6321_18125</name>
</gene>
<reference evidence="2 3" key="3">
    <citation type="journal article" date="2022" name="Int. J. Syst. Evol. Microbiol.">
        <title>Strains of Bradyrhizobium barranii sp. nov. associated with legumes native to Canada are symbionts of soybeans and belong to different subspecies (subsp. barranii subsp. nov. and subsp. apii subsp. nov.) and symbiovars (sv. glycinearum and sv. septentrionale).</title>
        <authorList>
            <person name="Bromfield E.S.P."/>
            <person name="Cloutier S."/>
            <person name="Wasai-Hara S."/>
            <person name="Minamisawa K."/>
        </authorList>
    </citation>
    <scope>NUCLEOTIDE SEQUENCE [LARGE SCALE GENOMIC DNA]</scope>
    <source>
        <strain evidence="2 3">323S2</strain>
    </source>
</reference>
<dbReference type="Proteomes" id="UP000564836">
    <property type="component" value="Chromosome"/>
</dbReference>
<evidence type="ECO:0000313" key="2">
    <source>
        <dbReference type="EMBL" id="UGX93684.1"/>
    </source>
</evidence>